<keyword evidence="2" id="KW-0597">Phosphoprotein</keyword>
<proteinExistence type="predicted"/>
<dbReference type="PANTHER" id="PTHR14514:SF2">
    <property type="entry name" value="A-KINASE ANCHOR PROTEIN 6"/>
    <property type="match status" value="1"/>
</dbReference>
<keyword evidence="4" id="KW-0472">Membrane</keyword>
<keyword evidence="3" id="KW-0677">Repeat</keyword>
<dbReference type="Ensembl" id="ENSGAGT00000009877.1">
    <property type="protein sequence ID" value="ENSGAGP00000008588.1"/>
    <property type="gene ID" value="ENSGAGG00000006805.1"/>
</dbReference>
<dbReference type="SUPFAM" id="SSF46966">
    <property type="entry name" value="Spectrin repeat"/>
    <property type="match status" value="1"/>
</dbReference>
<dbReference type="PANTHER" id="PTHR14514">
    <property type="entry name" value="PKA ANCHORING PROTEIN"/>
    <property type="match status" value="1"/>
</dbReference>
<evidence type="ECO:0000256" key="4">
    <source>
        <dbReference type="ARBA" id="ARBA00023136"/>
    </source>
</evidence>
<protein>
    <recommendedName>
        <fullName evidence="8">Centrosomal protein 68</fullName>
    </recommendedName>
</protein>
<keyword evidence="7" id="KW-1185">Reference proteome</keyword>
<evidence type="ECO:0008006" key="8">
    <source>
        <dbReference type="Google" id="ProtNLM"/>
    </source>
</evidence>
<evidence type="ECO:0000313" key="6">
    <source>
        <dbReference type="Ensembl" id="ENSGAGP00000008585.1"/>
    </source>
</evidence>
<dbReference type="AlphaFoldDB" id="A0A452H2A4"/>
<evidence type="ECO:0000256" key="3">
    <source>
        <dbReference type="ARBA" id="ARBA00022737"/>
    </source>
</evidence>
<feature type="region of interest" description="Disordered" evidence="5">
    <location>
        <begin position="210"/>
        <end position="230"/>
    </location>
</feature>
<accession>A0A452H2A4</accession>
<evidence type="ECO:0000313" key="7">
    <source>
        <dbReference type="Proteomes" id="UP000291020"/>
    </source>
</evidence>
<sequence length="788" mass="86795">MALDVGKSGSEASLNVKSYGRWNYAELETDSPELVSSVHQLLEAKQVKSSPKGTEDVAMDGTGHRVTGVSQRKPSCYKVSLTPSSRFSTAKVKTTYVERQPLTDCYHEWFYLPHRFSRTLSHPGGQQCFEQLKMVECPGCKEHLPNAPEHQPTLQSSAMDANVYISSSESLPALNADCGSQASLSLSSTTLKALPNRTLPSFDTVIPTFSRSSLSTPPSEDDEFEQQEIRSRSLPARRVFPSSEVFPSRYLPSRSTPVGDPVHSTRKPLNPLFDDCVAVEQGKKGSSFQADYWACAIPDSLPPSPDRQSPHWNPNKEYEDLLDYTYPLKPKYQLAKNIKSVMPDPFFHDSGIDLDSFSVSPESTLKGISAPGQNQHVSGSNVSQSKECGISAERFSTPLSKKPGYLGAVPYYGPSPITKVSFAECVATATKADPVRGFANSFLSSKCAGLSSCDPTHVDGGGWGSRGDEDFSKCQVKKTSASHFVPTPQILPLKKAWENDEEFLSLPPRIKELEGLARYLSDLSLTKGRPGHDQGQQDLPCYIGSRSHLLSDLVEDQGSIENKYGIQRSEDCVLCHACSSQKPSTENINLSSQDHRESVSRLGMPSIRDMLDGRYLGALESEGQDLTKGKDQQKESLAQCIKIFCCQLEELIHWLYKVAEVTDNWIPPEPDVGSVKTSLHRYLQFKKDIADHHTLTESVLRRGETLLKCMASNSPVLKDTLGLIAKQSEELESHAERLYESVLAATDTIGGDSLIKDSDTQQTIAQAKEAKWVIPLAELEFVSQSLEA</sequence>
<evidence type="ECO:0000256" key="5">
    <source>
        <dbReference type="SAM" id="MobiDB-lite"/>
    </source>
</evidence>
<dbReference type="Proteomes" id="UP000291020">
    <property type="component" value="Unassembled WGS sequence"/>
</dbReference>
<comment type="subcellular location">
    <subcellularLocation>
        <location evidence="1">Endomembrane system</location>
    </subcellularLocation>
</comment>
<feature type="region of interest" description="Disordered" evidence="5">
    <location>
        <begin position="47"/>
        <end position="71"/>
    </location>
</feature>
<evidence type="ECO:0000256" key="1">
    <source>
        <dbReference type="ARBA" id="ARBA00004308"/>
    </source>
</evidence>
<reference evidence="7" key="1">
    <citation type="journal article" date="2017" name="PLoS ONE">
        <title>The Agassiz's desert tortoise genome provides a resource for the conservation of a threatened species.</title>
        <authorList>
            <person name="Tollis M."/>
            <person name="DeNardo D.F."/>
            <person name="Cornelius J.A."/>
            <person name="Dolby G.A."/>
            <person name="Edwards T."/>
            <person name="Henen B.T."/>
            <person name="Karl A.E."/>
            <person name="Murphy R.W."/>
            <person name="Kusumi K."/>
        </authorList>
    </citation>
    <scope>NUCLEOTIDE SEQUENCE [LARGE SCALE GENOMIC DNA]</scope>
</reference>
<dbReference type="Gene3D" id="1.20.58.60">
    <property type="match status" value="1"/>
</dbReference>
<reference evidence="6" key="2">
    <citation type="submission" date="2025-05" db="UniProtKB">
        <authorList>
            <consortium name="Ensembl"/>
        </authorList>
    </citation>
    <scope>IDENTIFICATION</scope>
</reference>
<dbReference type="Ensembl" id="ENSGAGT00000009874.1">
    <property type="protein sequence ID" value="ENSGAGP00000008585.1"/>
    <property type="gene ID" value="ENSGAGG00000006805.1"/>
</dbReference>
<name>A0A452H2A4_9SAUR</name>
<organism evidence="6 7">
    <name type="scientific">Gopherus agassizii</name>
    <name type="common">Agassiz's desert tortoise</name>
    <dbReference type="NCBI Taxonomy" id="38772"/>
    <lineage>
        <taxon>Eukaryota</taxon>
        <taxon>Metazoa</taxon>
        <taxon>Chordata</taxon>
        <taxon>Craniata</taxon>
        <taxon>Vertebrata</taxon>
        <taxon>Euteleostomi</taxon>
        <taxon>Archelosauria</taxon>
        <taxon>Testudinata</taxon>
        <taxon>Testudines</taxon>
        <taxon>Cryptodira</taxon>
        <taxon>Durocryptodira</taxon>
        <taxon>Testudinoidea</taxon>
        <taxon>Testudinidae</taxon>
        <taxon>Gopherus</taxon>
    </lineage>
</organism>
<evidence type="ECO:0000256" key="2">
    <source>
        <dbReference type="ARBA" id="ARBA00022553"/>
    </source>
</evidence>